<dbReference type="PANTHER" id="PTHR30614:SF41">
    <property type="entry name" value="INNER MEMBRANE AMINO-ACID ABC TRANSPORTER PERMEASE PROTEIN YHDY"/>
    <property type="match status" value="1"/>
</dbReference>
<sequence>MQTHTFKPDLPPPALSVGVVGWLRANLFSSWFNTLLTLFAAYLVWLIVPPLIQWALIDADWTGTTRADCTSGGACWVFVQQRFGQFMYGFYPTELRWRVDLTLWLAIIGAAPLFVPQMPRKAMYGLVFLVVYPLLAYWLLHGGFLGLATVPTSRWGGLMLTLVIAAVGIAGALPLGIMLALGRRSEMPAIRVICVTFIEFWRGVPLITVLFMSSVMLPLFLPEGMSFDKLMRALIGVILFQSAYIAEVVRGGLQAIPKGQYEAAAAMGLGYWRMMGLVVLPQALKLVIPGIVNTFIALFKDTSLVIIIGLFDLLNSIKQATTDPAWLGMATEGYVFAALIFWIFCFGMSRYSQHLERKLDTGHKR</sequence>
<evidence type="ECO:0000313" key="11">
    <source>
        <dbReference type="EMBL" id="TIH06876.1"/>
    </source>
</evidence>
<dbReference type="PANTHER" id="PTHR30614">
    <property type="entry name" value="MEMBRANE COMPONENT OF AMINO ACID ABC TRANSPORTER"/>
    <property type="match status" value="1"/>
</dbReference>
<keyword evidence="4" id="KW-1003">Cell membrane</keyword>
<dbReference type="Pfam" id="PF00528">
    <property type="entry name" value="BPD_transp_1"/>
    <property type="match status" value="1"/>
</dbReference>
<keyword evidence="7 9" id="KW-1133">Transmembrane helix</keyword>
<dbReference type="NCBIfam" id="TIGR01726">
    <property type="entry name" value="HEQRo_perm_3TM"/>
    <property type="match status" value="1"/>
</dbReference>
<name>A0A4T1ZVA7_9PSED</name>
<dbReference type="GO" id="GO:0043190">
    <property type="term" value="C:ATP-binding cassette (ABC) transporter complex"/>
    <property type="evidence" value="ECO:0007669"/>
    <property type="project" value="InterPro"/>
</dbReference>
<comment type="subcellular location">
    <subcellularLocation>
        <location evidence="1">Cell inner membrane</location>
        <topology evidence="1">Multi-pass membrane protein</topology>
    </subcellularLocation>
    <subcellularLocation>
        <location evidence="9">Cell membrane</location>
        <topology evidence="9">Multi-pass membrane protein</topology>
    </subcellularLocation>
</comment>
<dbReference type="SUPFAM" id="SSF161098">
    <property type="entry name" value="MetI-like"/>
    <property type="match status" value="1"/>
</dbReference>
<accession>A0A4T1ZVA7</accession>
<dbReference type="InterPro" id="IPR035906">
    <property type="entry name" value="MetI-like_sf"/>
</dbReference>
<evidence type="ECO:0000256" key="3">
    <source>
        <dbReference type="ARBA" id="ARBA00022448"/>
    </source>
</evidence>
<feature type="transmembrane region" description="Helical" evidence="9">
    <location>
        <begin position="203"/>
        <end position="221"/>
    </location>
</feature>
<keyword evidence="5 9" id="KW-0812">Transmembrane</keyword>
<feature type="transmembrane region" description="Helical" evidence="9">
    <location>
        <begin position="95"/>
        <end position="115"/>
    </location>
</feature>
<feature type="transmembrane region" description="Helical" evidence="9">
    <location>
        <begin position="31"/>
        <end position="52"/>
    </location>
</feature>
<gene>
    <name evidence="11" type="ORF">D8779_18770</name>
</gene>
<feature type="transmembrane region" description="Helical" evidence="9">
    <location>
        <begin position="160"/>
        <end position="182"/>
    </location>
</feature>
<evidence type="ECO:0000256" key="8">
    <source>
        <dbReference type="ARBA" id="ARBA00023136"/>
    </source>
</evidence>
<dbReference type="InterPro" id="IPR010065">
    <property type="entry name" value="AA_ABC_transptr_permease_3TM"/>
</dbReference>
<comment type="similarity">
    <text evidence="2">Belongs to the binding-protein-dependent transport system permease family. HisMQ subfamily.</text>
</comment>
<dbReference type="Gene3D" id="1.10.3720.10">
    <property type="entry name" value="MetI-like"/>
    <property type="match status" value="1"/>
</dbReference>
<evidence type="ECO:0000256" key="7">
    <source>
        <dbReference type="ARBA" id="ARBA00022989"/>
    </source>
</evidence>
<dbReference type="InterPro" id="IPR043429">
    <property type="entry name" value="ArtM/GltK/GlnP/TcyL/YhdX-like"/>
</dbReference>
<keyword evidence="12" id="KW-1185">Reference proteome</keyword>
<dbReference type="PROSITE" id="PS50928">
    <property type="entry name" value="ABC_TM1"/>
    <property type="match status" value="1"/>
</dbReference>
<dbReference type="Proteomes" id="UP000307541">
    <property type="component" value="Unassembled WGS sequence"/>
</dbReference>
<organism evidence="11 12">
    <name type="scientific">Pseudomonas leptonychotis</name>
    <dbReference type="NCBI Taxonomy" id="2448482"/>
    <lineage>
        <taxon>Bacteria</taxon>
        <taxon>Pseudomonadati</taxon>
        <taxon>Pseudomonadota</taxon>
        <taxon>Gammaproteobacteria</taxon>
        <taxon>Pseudomonadales</taxon>
        <taxon>Pseudomonadaceae</taxon>
        <taxon>Pseudomonas</taxon>
    </lineage>
</organism>
<feature type="transmembrane region" description="Helical" evidence="9">
    <location>
        <begin position="326"/>
        <end position="349"/>
    </location>
</feature>
<dbReference type="OrthoDB" id="9771188at2"/>
<dbReference type="FunFam" id="1.10.3720.10:FF:000032">
    <property type="entry name" value="General amino acid ABC transporter permease"/>
    <property type="match status" value="1"/>
</dbReference>
<proteinExistence type="inferred from homology"/>
<dbReference type="GO" id="GO:0006865">
    <property type="term" value="P:amino acid transport"/>
    <property type="evidence" value="ECO:0007669"/>
    <property type="project" value="UniProtKB-KW"/>
</dbReference>
<dbReference type="GO" id="GO:0022857">
    <property type="term" value="F:transmembrane transporter activity"/>
    <property type="evidence" value="ECO:0007669"/>
    <property type="project" value="InterPro"/>
</dbReference>
<evidence type="ECO:0000256" key="1">
    <source>
        <dbReference type="ARBA" id="ARBA00004429"/>
    </source>
</evidence>
<comment type="caution">
    <text evidence="11">The sequence shown here is derived from an EMBL/GenBank/DDBJ whole genome shotgun (WGS) entry which is preliminary data.</text>
</comment>
<protein>
    <submittedName>
        <fullName evidence="11">Amino acid ABC transporter permease</fullName>
    </submittedName>
</protein>
<evidence type="ECO:0000256" key="4">
    <source>
        <dbReference type="ARBA" id="ARBA00022475"/>
    </source>
</evidence>
<evidence type="ECO:0000256" key="5">
    <source>
        <dbReference type="ARBA" id="ARBA00022692"/>
    </source>
</evidence>
<evidence type="ECO:0000313" key="12">
    <source>
        <dbReference type="Proteomes" id="UP000307541"/>
    </source>
</evidence>
<dbReference type="RefSeq" id="WP_136666006.1">
    <property type="nucleotide sequence ID" value="NZ_RFLV01000005.1"/>
</dbReference>
<keyword evidence="6" id="KW-0029">Amino-acid transport</keyword>
<dbReference type="AlphaFoldDB" id="A0A4T1ZVA7"/>
<evidence type="ECO:0000256" key="9">
    <source>
        <dbReference type="RuleBase" id="RU363032"/>
    </source>
</evidence>
<dbReference type="EMBL" id="RFLV01000005">
    <property type="protein sequence ID" value="TIH06876.1"/>
    <property type="molecule type" value="Genomic_DNA"/>
</dbReference>
<keyword evidence="8 9" id="KW-0472">Membrane</keyword>
<feature type="domain" description="ABC transmembrane type-1" evidence="10">
    <location>
        <begin position="158"/>
        <end position="347"/>
    </location>
</feature>
<feature type="transmembrane region" description="Helical" evidence="9">
    <location>
        <begin position="233"/>
        <end position="253"/>
    </location>
</feature>
<evidence type="ECO:0000256" key="6">
    <source>
        <dbReference type="ARBA" id="ARBA00022970"/>
    </source>
</evidence>
<dbReference type="InterPro" id="IPR000515">
    <property type="entry name" value="MetI-like"/>
</dbReference>
<evidence type="ECO:0000259" key="10">
    <source>
        <dbReference type="PROSITE" id="PS50928"/>
    </source>
</evidence>
<reference evidence="11 12" key="1">
    <citation type="submission" date="2018-10" db="EMBL/GenBank/DDBJ databases">
        <title>Pseudomonas leptonychotis sp. nov., isolated from Weddell seals in Antarctica.</title>
        <authorList>
            <person name="Novakova D."/>
            <person name="Svec P."/>
            <person name="Kralova S."/>
            <person name="Kristofova L."/>
            <person name="Zeman M."/>
            <person name="Pantucek R."/>
            <person name="Maslanova I."/>
            <person name="Sedlacek I."/>
        </authorList>
    </citation>
    <scope>NUCLEOTIDE SEQUENCE [LARGE SCALE GENOMIC DNA]</scope>
    <source>
        <strain evidence="11 12">CCM 8849</strain>
    </source>
</reference>
<keyword evidence="3 9" id="KW-0813">Transport</keyword>
<evidence type="ECO:0000256" key="2">
    <source>
        <dbReference type="ARBA" id="ARBA00010072"/>
    </source>
</evidence>
<feature type="transmembrane region" description="Helical" evidence="9">
    <location>
        <begin position="122"/>
        <end position="140"/>
    </location>
</feature>
<dbReference type="CDD" id="cd06261">
    <property type="entry name" value="TM_PBP2"/>
    <property type="match status" value="1"/>
</dbReference>